<evidence type="ECO:0000256" key="2">
    <source>
        <dbReference type="PROSITE-ProRule" id="PRU00176"/>
    </source>
</evidence>
<dbReference type="SMART" id="SM00360">
    <property type="entry name" value="RRM"/>
    <property type="match status" value="1"/>
</dbReference>
<evidence type="ECO:0000313" key="6">
    <source>
        <dbReference type="EMBL" id="CAI5439721.1"/>
    </source>
</evidence>
<dbReference type="PROSITE" id="PS50102">
    <property type="entry name" value="RRM"/>
    <property type="match status" value="1"/>
</dbReference>
<feature type="compositionally biased region" description="Pro residues" evidence="3">
    <location>
        <begin position="484"/>
        <end position="493"/>
    </location>
</feature>
<dbReference type="Gene3D" id="3.30.70.330">
    <property type="match status" value="1"/>
</dbReference>
<feature type="compositionally biased region" description="Pro residues" evidence="3">
    <location>
        <begin position="749"/>
        <end position="758"/>
    </location>
</feature>
<dbReference type="InterPro" id="IPR000504">
    <property type="entry name" value="RRM_dom"/>
</dbReference>
<dbReference type="InterPro" id="IPR051485">
    <property type="entry name" value="SR-CTD_assoc_factor"/>
</dbReference>
<comment type="caution">
    <text evidence="6">The sequence shown here is derived from an EMBL/GenBank/DDBJ whole genome shotgun (WGS) entry which is preliminary data.</text>
</comment>
<dbReference type="InterPro" id="IPR012677">
    <property type="entry name" value="Nucleotide-bd_a/b_plait_sf"/>
</dbReference>
<feature type="region of interest" description="Disordered" evidence="3">
    <location>
        <begin position="458"/>
        <end position="502"/>
    </location>
</feature>
<feature type="compositionally biased region" description="Basic and acidic residues" evidence="3">
    <location>
        <begin position="872"/>
        <end position="964"/>
    </location>
</feature>
<evidence type="ECO:0000256" key="3">
    <source>
        <dbReference type="SAM" id="MobiDB-lite"/>
    </source>
</evidence>
<dbReference type="InterPro" id="IPR008942">
    <property type="entry name" value="ENTH_VHS"/>
</dbReference>
<dbReference type="GO" id="GO:0005634">
    <property type="term" value="C:nucleus"/>
    <property type="evidence" value="ECO:0007669"/>
    <property type="project" value="TreeGrafter"/>
</dbReference>
<sequence>MESEVIKKFNNELSSIHESKAPSKAKIQEITRAALKAKSLYKHVVFSVEKFLIKCKPEHRLHVLYIIDSIIRASKHQFKEKDVFAARFIKSFDKILKPLLALKHSEQMKVIRTLNLWQANGVYTKEEIAPFREICEKNGLDTDFEAVERAVKGGSADMRIYGGSYIKKVKTTSVRSTTPTIPPPNVGDGLLGANPSHFVPSEEYLEGTISQREMLDLIRQTGFDQFGRFQKDHSLLIRAHVIFVNNLLARIQRLKAEQAAAAAIRAKSLANVLSQGFNYSDDEDENGEENQESKDPPPLTREMIFDMARELINNETVKEGLKLLLSEANKPPAQPEIPPQIANIAAAFPPQLNPQLLQAIQAQNQQLAARFAAQQPPPVAPPGAGVQNVPPPGLPPNIAGLVGGQQLQQQLQALQAFAGAAQGQVGQVPNQQQVNFQAAQQAQRALLNQLISQNQSTLLPLGLPPPGVPPPSSSASQQQQLAPPQGPPPPLGVPPQFQHHDPNGIMAQQLAAQQQMKMLENEMEFVAGVENEHERSRHDSRSSGRSRERERSKERERRKFGLPQIKEGITYIASRTLWFKKVPPNCSELDLKKAVESCGEANRVKIISNRACAYVTMENRKSANDVINRLKEVEVAKKMVKVYWARSPGMNEEPFFNMWDIDKGVISVPYDKLPPQLEKLCEGAILDLESLPEKKRQMYKENGEIQLNAQIQPQTSQNSAIAHHNNIQLPPPQPIQTSAGLPPQFYSGVPPPGLPSGYPPMLQTGRPFGLPPPPQQQQPQSFPPAPRPYGAPPPMYPPLPAAQIPHLPPANTAPVTPYRAPPPPANGFAAGGGLPPQHPHSNMYQRGPPPRIGEMRRNVDNNYHRGGGGTENNERFSRDRESDRRRYDDRDRERDRDRDSTRRRSRWARDDDDRRDDRERDRDRRRSPERRSRDLRRSPSYDGGQEKEKEKQEEQRKTGGKEQQNEQETTQITVAVPENPIPDDEQVTSTTLDDTTKDLPSQNCEEEAPPTSEQQNQKAHIPMIISSADECSDDVPMDLE</sequence>
<evidence type="ECO:0000313" key="7">
    <source>
        <dbReference type="Proteomes" id="UP001152747"/>
    </source>
</evidence>
<feature type="compositionally biased region" description="Basic and acidic residues" evidence="3">
    <location>
        <begin position="853"/>
        <end position="863"/>
    </location>
</feature>
<keyword evidence="7" id="KW-1185">Reference proteome</keyword>
<dbReference type="PANTHER" id="PTHR23140:SF4">
    <property type="entry name" value="PROTEIN CBR-NRD-1"/>
    <property type="match status" value="1"/>
</dbReference>
<feature type="region of interest" description="Disordered" evidence="3">
    <location>
        <begin position="724"/>
        <end position="1040"/>
    </location>
</feature>
<proteinExistence type="predicted"/>
<keyword evidence="1 2" id="KW-0694">RNA-binding</keyword>
<dbReference type="OrthoDB" id="79367at2759"/>
<accession>A0A9P1I7Y8</accession>
<gene>
    <name evidence="6" type="ORF">CAMP_LOCUS2358</name>
</gene>
<feature type="compositionally biased region" description="Pro residues" evidence="3">
    <location>
        <begin position="769"/>
        <end position="800"/>
    </location>
</feature>
<dbReference type="InterPro" id="IPR035979">
    <property type="entry name" value="RBD_domain_sf"/>
</dbReference>
<feature type="compositionally biased region" description="Acidic residues" evidence="3">
    <location>
        <begin position="1030"/>
        <end position="1040"/>
    </location>
</feature>
<dbReference type="SMART" id="SM00582">
    <property type="entry name" value="RPR"/>
    <property type="match status" value="1"/>
</dbReference>
<dbReference type="Pfam" id="PF00076">
    <property type="entry name" value="RRM_1"/>
    <property type="match status" value="1"/>
</dbReference>
<feature type="compositionally biased region" description="Basic and acidic residues" evidence="3">
    <location>
        <begin position="530"/>
        <end position="558"/>
    </location>
</feature>
<evidence type="ECO:0000259" key="5">
    <source>
        <dbReference type="PROSITE" id="PS51391"/>
    </source>
</evidence>
<dbReference type="PANTHER" id="PTHR23140">
    <property type="entry name" value="RNA PROCESSING PROTEIN LD23810P"/>
    <property type="match status" value="1"/>
</dbReference>
<dbReference type="SUPFAM" id="SSF48464">
    <property type="entry name" value="ENTH/VHS domain"/>
    <property type="match status" value="1"/>
</dbReference>
<dbReference type="Pfam" id="PF04818">
    <property type="entry name" value="CID"/>
    <property type="match status" value="1"/>
</dbReference>
<feature type="region of interest" description="Disordered" evidence="3">
    <location>
        <begin position="277"/>
        <end position="299"/>
    </location>
</feature>
<feature type="domain" description="CID" evidence="5">
    <location>
        <begin position="1"/>
        <end position="139"/>
    </location>
</feature>
<name>A0A9P1I7Y8_9PELO</name>
<protein>
    <recommendedName>
        <fullName evidence="8">CID domain-containing protein</fullName>
    </recommendedName>
</protein>
<organism evidence="6 7">
    <name type="scientific">Caenorhabditis angaria</name>
    <dbReference type="NCBI Taxonomy" id="860376"/>
    <lineage>
        <taxon>Eukaryota</taxon>
        <taxon>Metazoa</taxon>
        <taxon>Ecdysozoa</taxon>
        <taxon>Nematoda</taxon>
        <taxon>Chromadorea</taxon>
        <taxon>Rhabditida</taxon>
        <taxon>Rhabditina</taxon>
        <taxon>Rhabditomorpha</taxon>
        <taxon>Rhabditoidea</taxon>
        <taxon>Rhabditidae</taxon>
        <taxon>Peloderinae</taxon>
        <taxon>Caenorhabditis</taxon>
    </lineage>
</organism>
<dbReference type="Gene3D" id="1.25.40.90">
    <property type="match status" value="1"/>
</dbReference>
<dbReference type="EMBL" id="CANHGI010000001">
    <property type="protein sequence ID" value="CAI5439721.1"/>
    <property type="molecule type" value="Genomic_DNA"/>
</dbReference>
<evidence type="ECO:0000259" key="4">
    <source>
        <dbReference type="PROSITE" id="PS50102"/>
    </source>
</evidence>
<evidence type="ECO:0000256" key="1">
    <source>
        <dbReference type="ARBA" id="ARBA00022884"/>
    </source>
</evidence>
<evidence type="ECO:0008006" key="8">
    <source>
        <dbReference type="Google" id="ProtNLM"/>
    </source>
</evidence>
<feature type="domain" description="RRM" evidence="4">
    <location>
        <begin position="575"/>
        <end position="647"/>
    </location>
</feature>
<dbReference type="CDD" id="cd16983">
    <property type="entry name" value="CID_SCAF8_like"/>
    <property type="match status" value="1"/>
</dbReference>
<dbReference type="PROSITE" id="PS51391">
    <property type="entry name" value="CID"/>
    <property type="match status" value="1"/>
</dbReference>
<feature type="compositionally biased region" description="Pro residues" evidence="3">
    <location>
        <begin position="462"/>
        <end position="472"/>
    </location>
</feature>
<dbReference type="AlphaFoldDB" id="A0A9P1I7Y8"/>
<dbReference type="Proteomes" id="UP001152747">
    <property type="component" value="Unassembled WGS sequence"/>
</dbReference>
<feature type="compositionally biased region" description="Low complexity" evidence="3">
    <location>
        <begin position="473"/>
        <end position="483"/>
    </location>
</feature>
<feature type="region of interest" description="Disordered" evidence="3">
    <location>
        <begin position="528"/>
        <end position="558"/>
    </location>
</feature>
<reference evidence="6" key="1">
    <citation type="submission" date="2022-11" db="EMBL/GenBank/DDBJ databases">
        <authorList>
            <person name="Kikuchi T."/>
        </authorList>
    </citation>
    <scope>NUCLEOTIDE SEQUENCE</scope>
    <source>
        <strain evidence="6">PS1010</strain>
    </source>
</reference>
<feature type="compositionally biased region" description="Acidic residues" evidence="3">
    <location>
        <begin position="280"/>
        <end position="290"/>
    </location>
</feature>
<dbReference type="GO" id="GO:0003723">
    <property type="term" value="F:RNA binding"/>
    <property type="evidence" value="ECO:0007669"/>
    <property type="project" value="UniProtKB-UniRule"/>
</dbReference>
<dbReference type="InterPro" id="IPR006569">
    <property type="entry name" value="CID_dom"/>
</dbReference>
<dbReference type="SUPFAM" id="SSF54928">
    <property type="entry name" value="RNA-binding domain, RBD"/>
    <property type="match status" value="1"/>
</dbReference>